<dbReference type="RefSeq" id="WP_075129913.1">
    <property type="nucleotide sequence ID" value="NZ_MSIE01000092.1"/>
</dbReference>
<dbReference type="AlphaFoldDB" id="A0A1Q8C2M8"/>
<reference evidence="3 4" key="1">
    <citation type="submission" date="2016-12" db="EMBL/GenBank/DDBJ databases">
        <title>The draft genome sequence of Actinophytocola sp. 11-183.</title>
        <authorList>
            <person name="Wang W."/>
            <person name="Yuan L."/>
        </authorList>
    </citation>
    <scope>NUCLEOTIDE SEQUENCE [LARGE SCALE GENOMIC DNA]</scope>
    <source>
        <strain evidence="3 4">11-183</strain>
    </source>
</reference>
<keyword evidence="2" id="KW-1133">Transmembrane helix</keyword>
<keyword evidence="2" id="KW-0812">Transmembrane</keyword>
<feature type="region of interest" description="Disordered" evidence="1">
    <location>
        <begin position="83"/>
        <end position="114"/>
    </location>
</feature>
<dbReference type="Proteomes" id="UP000185596">
    <property type="component" value="Unassembled WGS sequence"/>
</dbReference>
<feature type="compositionally biased region" description="Low complexity" evidence="1">
    <location>
        <begin position="231"/>
        <end position="249"/>
    </location>
</feature>
<accession>A0A1Q8C2M8</accession>
<feature type="transmembrane region" description="Helical" evidence="2">
    <location>
        <begin position="37"/>
        <end position="55"/>
    </location>
</feature>
<protein>
    <submittedName>
        <fullName evidence="3">Uncharacterized protein</fullName>
    </submittedName>
</protein>
<feature type="transmembrane region" description="Helical" evidence="2">
    <location>
        <begin position="12"/>
        <end position="31"/>
    </location>
</feature>
<feature type="transmembrane region" description="Helical" evidence="2">
    <location>
        <begin position="119"/>
        <end position="140"/>
    </location>
</feature>
<keyword evidence="2" id="KW-0472">Membrane</keyword>
<evidence type="ECO:0000313" key="3">
    <source>
        <dbReference type="EMBL" id="OLF08627.1"/>
    </source>
</evidence>
<organism evidence="3 4">
    <name type="scientific">Actinophytocola xanthii</name>
    <dbReference type="NCBI Taxonomy" id="1912961"/>
    <lineage>
        <taxon>Bacteria</taxon>
        <taxon>Bacillati</taxon>
        <taxon>Actinomycetota</taxon>
        <taxon>Actinomycetes</taxon>
        <taxon>Pseudonocardiales</taxon>
        <taxon>Pseudonocardiaceae</taxon>
    </lineage>
</organism>
<dbReference type="STRING" id="1912961.BU204_34000"/>
<comment type="caution">
    <text evidence="3">The sequence shown here is derived from an EMBL/GenBank/DDBJ whole genome shotgun (WGS) entry which is preliminary data.</text>
</comment>
<evidence type="ECO:0000256" key="2">
    <source>
        <dbReference type="SAM" id="Phobius"/>
    </source>
</evidence>
<sequence length="249" mass="25269">MSSKDTESIRISQIVAGALAAVTAALLGSTMGVAGTVVGAGLASVVSTVGGALYLRSLERTGESVRTVRDRVIARAGTTVVTVREEPPDDEPAGGGEEPERSTDPVAEQASHVRRRTPWPALVAGGVLAFLVGMVMVTGLEWVRGEPLSGGQGTTLSQIVRNAPAPADDREDRAPATQESTPPSEQDAPTEEPTGATTGTATPTVEPSDQPEEPESSGGASTPEQTPPTSTPAEEPTESAAVPPSGTVG</sequence>
<dbReference type="EMBL" id="MSIE01000092">
    <property type="protein sequence ID" value="OLF08627.1"/>
    <property type="molecule type" value="Genomic_DNA"/>
</dbReference>
<evidence type="ECO:0000313" key="4">
    <source>
        <dbReference type="Proteomes" id="UP000185596"/>
    </source>
</evidence>
<feature type="region of interest" description="Disordered" evidence="1">
    <location>
        <begin position="164"/>
        <end position="249"/>
    </location>
</feature>
<name>A0A1Q8C2M8_9PSEU</name>
<feature type="compositionally biased region" description="Low complexity" evidence="1">
    <location>
        <begin position="191"/>
        <end position="208"/>
    </location>
</feature>
<keyword evidence="4" id="KW-1185">Reference proteome</keyword>
<proteinExistence type="predicted"/>
<evidence type="ECO:0000256" key="1">
    <source>
        <dbReference type="SAM" id="MobiDB-lite"/>
    </source>
</evidence>
<dbReference type="OrthoDB" id="3694898at2"/>
<gene>
    <name evidence="3" type="ORF">BU204_34000</name>
</gene>